<dbReference type="EMBL" id="BPMK01000025">
    <property type="protein sequence ID" value="GIZ54067.1"/>
    <property type="molecule type" value="Genomic_DNA"/>
</dbReference>
<dbReference type="Pfam" id="PF22513">
    <property type="entry name" value="FitA-like_RHH"/>
    <property type="match status" value="1"/>
</dbReference>
<dbReference type="InterPro" id="IPR053853">
    <property type="entry name" value="FitA-like_RHH"/>
</dbReference>
<dbReference type="InterPro" id="IPR010985">
    <property type="entry name" value="Ribbon_hlx_hlx"/>
</dbReference>
<evidence type="ECO:0000313" key="2">
    <source>
        <dbReference type="EMBL" id="GIZ54067.1"/>
    </source>
</evidence>
<feature type="domain" description="Antitoxin FitA-like ribbon-helix-helix" evidence="1">
    <location>
        <begin position="2"/>
        <end position="31"/>
    </location>
</feature>
<dbReference type="InterPro" id="IPR013321">
    <property type="entry name" value="Arc_rbn_hlx_hlx"/>
</dbReference>
<dbReference type="Gene3D" id="1.10.1220.10">
    <property type="entry name" value="Met repressor-like"/>
    <property type="match status" value="1"/>
</dbReference>
<protein>
    <recommendedName>
        <fullName evidence="1">Antitoxin FitA-like ribbon-helix-helix domain-containing protein</fullName>
    </recommendedName>
</protein>
<name>A0ABQ4QB03_9BURK</name>
<accession>A0ABQ4QB03</accession>
<evidence type="ECO:0000259" key="1">
    <source>
        <dbReference type="Pfam" id="PF22513"/>
    </source>
</evidence>
<gene>
    <name evidence="2" type="ORF">NCCP691_40810</name>
</gene>
<evidence type="ECO:0000313" key="3">
    <source>
        <dbReference type="Proteomes" id="UP000887222"/>
    </source>
</evidence>
<reference evidence="2 3" key="1">
    <citation type="journal article" date="2022" name="Int. J. Syst. Evol. Microbiol.">
        <title>Noviherbaspirillum aridicola sp. nov., isolated from an arid soil in Pakistan.</title>
        <authorList>
            <person name="Khan I.U."/>
            <person name="Saqib M."/>
            <person name="Amin A."/>
            <person name="Hussain F."/>
            <person name="Li L."/>
            <person name="Liu Y.H."/>
            <person name="Fang B.Z."/>
            <person name="Ahmed I."/>
            <person name="Li W.J."/>
        </authorList>
    </citation>
    <scope>NUCLEOTIDE SEQUENCE [LARGE SCALE GENOMIC DNA]</scope>
    <source>
        <strain evidence="2 3">NCCP-691</strain>
    </source>
</reference>
<comment type="caution">
    <text evidence="2">The sequence shown here is derived from an EMBL/GenBank/DDBJ whole genome shotgun (WGS) entry which is preliminary data.</text>
</comment>
<keyword evidence="3" id="KW-1185">Reference proteome</keyword>
<dbReference type="RefSeq" id="WP_274387246.1">
    <property type="nucleotide sequence ID" value="NZ_BPMK01000025.1"/>
</dbReference>
<dbReference type="Proteomes" id="UP000887222">
    <property type="component" value="Unassembled WGS sequence"/>
</dbReference>
<organism evidence="2 3">
    <name type="scientific">Noviherbaspirillum aridicola</name>
    <dbReference type="NCBI Taxonomy" id="2849687"/>
    <lineage>
        <taxon>Bacteria</taxon>
        <taxon>Pseudomonadati</taxon>
        <taxon>Pseudomonadota</taxon>
        <taxon>Betaproteobacteria</taxon>
        <taxon>Burkholderiales</taxon>
        <taxon>Oxalobacteraceae</taxon>
        <taxon>Noviherbaspirillum</taxon>
    </lineage>
</organism>
<proteinExistence type="predicted"/>
<sequence>MSEDLRARLEELAKANRRSLQAEITAILEQSLSGQAGAQFDMDAFAENIADKVAAKLKKK</sequence>
<dbReference type="SUPFAM" id="SSF47598">
    <property type="entry name" value="Ribbon-helix-helix"/>
    <property type="match status" value="1"/>
</dbReference>